<name>A0A1H2BPH5_MUCMA</name>
<feature type="domain" description="Outer membrane protein beta-barrel" evidence="2">
    <location>
        <begin position="18"/>
        <end position="202"/>
    </location>
</feature>
<dbReference type="RefSeq" id="WP_091377800.1">
    <property type="nucleotide sequence ID" value="NZ_LT629740.1"/>
</dbReference>
<accession>A0A1H2BPH5</accession>
<reference evidence="3 4" key="1">
    <citation type="submission" date="2016-10" db="EMBL/GenBank/DDBJ databases">
        <authorList>
            <person name="de Groot N.N."/>
        </authorList>
    </citation>
    <scope>NUCLEOTIDE SEQUENCE [LARGE SCALE GENOMIC DNA]</scope>
    <source>
        <strain evidence="3 4">MP1X4</strain>
    </source>
</reference>
<organism evidence="3 4">
    <name type="scientific">Mucilaginibacter mallensis</name>
    <dbReference type="NCBI Taxonomy" id="652787"/>
    <lineage>
        <taxon>Bacteria</taxon>
        <taxon>Pseudomonadati</taxon>
        <taxon>Bacteroidota</taxon>
        <taxon>Sphingobacteriia</taxon>
        <taxon>Sphingobacteriales</taxon>
        <taxon>Sphingobacteriaceae</taxon>
        <taxon>Mucilaginibacter</taxon>
    </lineage>
</organism>
<dbReference type="EMBL" id="LT629740">
    <property type="protein sequence ID" value="SDT60141.1"/>
    <property type="molecule type" value="Genomic_DNA"/>
</dbReference>
<evidence type="ECO:0000313" key="3">
    <source>
        <dbReference type="EMBL" id="SDT60141.1"/>
    </source>
</evidence>
<evidence type="ECO:0000313" key="4">
    <source>
        <dbReference type="Proteomes" id="UP000199679"/>
    </source>
</evidence>
<dbReference type="STRING" id="652787.SAMN05216490_4256"/>
<protein>
    <submittedName>
        <fullName evidence="3">Outer membrane protein beta-barrel domain-containing protein</fullName>
    </submittedName>
</protein>
<dbReference type="InterPro" id="IPR025665">
    <property type="entry name" value="Beta-barrel_OMP_2"/>
</dbReference>
<sequence length="227" mass="24728">MKKLLLTTLFTISTIIAFAQSYGNTNNGTITFGLAGGTSFAFIQVKSPYRDEVYTNSEAPFSLGFNADFKFNDYFSIRPGILYAGKGGTMNAVYVDQQENNISVTDDYKLHYLEIPIAFIGHLPVGDGANIYLGAGPYFSLGLNGTNNQTLYTDDPVKQKITYGKNGDFKSTDVGATGVLGFQGAAGWTISGNLDWGFTNILQKNNTGYDVSEFKTITFYLSIGQSF</sequence>
<evidence type="ECO:0000256" key="1">
    <source>
        <dbReference type="SAM" id="SignalP"/>
    </source>
</evidence>
<keyword evidence="4" id="KW-1185">Reference proteome</keyword>
<gene>
    <name evidence="3" type="ORF">SAMN05216490_4256</name>
</gene>
<dbReference type="Pfam" id="PF13568">
    <property type="entry name" value="OMP_b-brl_2"/>
    <property type="match status" value="1"/>
</dbReference>
<feature type="signal peptide" evidence="1">
    <location>
        <begin position="1"/>
        <end position="19"/>
    </location>
</feature>
<dbReference type="OrthoDB" id="1150878at2"/>
<feature type="chain" id="PRO_5009270207" evidence="1">
    <location>
        <begin position="20"/>
        <end position="227"/>
    </location>
</feature>
<dbReference type="AlphaFoldDB" id="A0A1H2BPH5"/>
<evidence type="ECO:0000259" key="2">
    <source>
        <dbReference type="Pfam" id="PF13568"/>
    </source>
</evidence>
<keyword evidence="1" id="KW-0732">Signal</keyword>
<dbReference type="Proteomes" id="UP000199679">
    <property type="component" value="Chromosome I"/>
</dbReference>
<proteinExistence type="predicted"/>